<dbReference type="PANTHER" id="PTHR46438:SF2">
    <property type="entry name" value="ALPHA_BETA-HYDROLASES SUPERFAMILY PROTEIN"/>
    <property type="match status" value="1"/>
</dbReference>
<dbReference type="PRINTS" id="PR00111">
    <property type="entry name" value="ABHYDROLASE"/>
</dbReference>
<name>A0ABD5UNZ0_9EURY</name>
<evidence type="ECO:0000259" key="1">
    <source>
        <dbReference type="Pfam" id="PF12697"/>
    </source>
</evidence>
<organism evidence="2 3">
    <name type="scientific">Halopenitus salinus</name>
    <dbReference type="NCBI Taxonomy" id="1198295"/>
    <lineage>
        <taxon>Archaea</taxon>
        <taxon>Methanobacteriati</taxon>
        <taxon>Methanobacteriota</taxon>
        <taxon>Stenosarchaea group</taxon>
        <taxon>Halobacteria</taxon>
        <taxon>Halobacteriales</taxon>
        <taxon>Haloferacaceae</taxon>
        <taxon>Halopenitus</taxon>
    </lineage>
</organism>
<protein>
    <submittedName>
        <fullName evidence="2">Alpha/beta fold hydrolase</fullName>
    </submittedName>
</protein>
<dbReference type="Proteomes" id="UP001596296">
    <property type="component" value="Unassembled WGS sequence"/>
</dbReference>
<dbReference type="InterPro" id="IPR029058">
    <property type="entry name" value="AB_hydrolase_fold"/>
</dbReference>
<dbReference type="Gene3D" id="3.40.50.1820">
    <property type="entry name" value="alpha/beta hydrolase"/>
    <property type="match status" value="1"/>
</dbReference>
<dbReference type="GO" id="GO:0016787">
    <property type="term" value="F:hydrolase activity"/>
    <property type="evidence" value="ECO:0007669"/>
    <property type="project" value="UniProtKB-KW"/>
</dbReference>
<dbReference type="RefSeq" id="WP_379738997.1">
    <property type="nucleotide sequence ID" value="NZ_JBHSVN010000001.1"/>
</dbReference>
<proteinExistence type="predicted"/>
<gene>
    <name evidence="2" type="ORF">ACFQE9_00760</name>
</gene>
<dbReference type="PANTHER" id="PTHR46438">
    <property type="entry name" value="ALPHA/BETA-HYDROLASES SUPERFAMILY PROTEIN"/>
    <property type="match status" value="1"/>
</dbReference>
<accession>A0ABD5UNZ0</accession>
<dbReference type="EMBL" id="JBHSXL010000001">
    <property type="protein sequence ID" value="MFC6891167.1"/>
    <property type="molecule type" value="Genomic_DNA"/>
</dbReference>
<feature type="domain" description="AB hydrolase-1" evidence="1">
    <location>
        <begin position="62"/>
        <end position="302"/>
    </location>
</feature>
<evidence type="ECO:0000313" key="3">
    <source>
        <dbReference type="Proteomes" id="UP001596296"/>
    </source>
</evidence>
<keyword evidence="3" id="KW-1185">Reference proteome</keyword>
<sequence length="317" mass="34098">MNRKRLASAVAVGIGAAVAGNRALRGDLDSLEPPLSGDPGTVSWRGMDVATVEAGDPEDPTVVLVHGVNAAGSAGEWRAIFEDLAEDHHVVAPDLPGFGRSDRPPLRYSATLYREFLREFLASFDRPHVVASSLSAAYVATVADHPDVSLRTATLVVPTAVAGPDPPKTWLRELLRSPVLGEGLFNLIASKPSIRYFNADHGYYDPDAATPEWIDYEWRTAHVEGTRYAPASFVSGHLNADVDLAAEVAAIDAPVTLVWGRETEITPLSEGRSLAESTDSALVVLDRAKLLPHVEHPDVFLDVVRDAFEGRPGESDI</sequence>
<reference evidence="2 3" key="1">
    <citation type="journal article" date="2019" name="Int. J. Syst. Evol. Microbiol.">
        <title>The Global Catalogue of Microorganisms (GCM) 10K type strain sequencing project: providing services to taxonomists for standard genome sequencing and annotation.</title>
        <authorList>
            <consortium name="The Broad Institute Genomics Platform"/>
            <consortium name="The Broad Institute Genome Sequencing Center for Infectious Disease"/>
            <person name="Wu L."/>
            <person name="Ma J."/>
        </authorList>
    </citation>
    <scope>NUCLEOTIDE SEQUENCE [LARGE SCALE GENOMIC DNA]</scope>
    <source>
        <strain evidence="2 3">SKJ47</strain>
    </source>
</reference>
<dbReference type="Pfam" id="PF12697">
    <property type="entry name" value="Abhydrolase_6"/>
    <property type="match status" value="1"/>
</dbReference>
<dbReference type="AlphaFoldDB" id="A0ABD5UNZ0"/>
<evidence type="ECO:0000313" key="2">
    <source>
        <dbReference type="EMBL" id="MFC6891167.1"/>
    </source>
</evidence>
<dbReference type="InterPro" id="IPR000073">
    <property type="entry name" value="AB_hydrolase_1"/>
</dbReference>
<comment type="caution">
    <text evidence="2">The sequence shown here is derived from an EMBL/GenBank/DDBJ whole genome shotgun (WGS) entry which is preliminary data.</text>
</comment>
<dbReference type="SUPFAM" id="SSF53474">
    <property type="entry name" value="alpha/beta-Hydrolases"/>
    <property type="match status" value="1"/>
</dbReference>
<keyword evidence="2" id="KW-0378">Hydrolase</keyword>